<dbReference type="SMART" id="SM00924">
    <property type="entry name" value="MgtE_N"/>
    <property type="match status" value="1"/>
</dbReference>
<accession>A0A367EM38</accession>
<dbReference type="Proteomes" id="UP000253094">
    <property type="component" value="Unassembled WGS sequence"/>
</dbReference>
<dbReference type="Pfam" id="PF00571">
    <property type="entry name" value="CBS"/>
    <property type="match status" value="2"/>
</dbReference>
<dbReference type="Gene3D" id="3.10.580.10">
    <property type="entry name" value="CBS-domain"/>
    <property type="match status" value="1"/>
</dbReference>
<dbReference type="OrthoDB" id="9790355at2"/>
<dbReference type="InterPro" id="IPR058838">
    <property type="entry name" value="SH3_actinomycetes"/>
</dbReference>
<feature type="region of interest" description="Disordered" evidence="2">
    <location>
        <begin position="429"/>
        <end position="451"/>
    </location>
</feature>
<dbReference type="PANTHER" id="PTHR43773">
    <property type="entry name" value="MAGNESIUM TRANSPORTER MGTE"/>
    <property type="match status" value="1"/>
</dbReference>
<protein>
    <submittedName>
        <fullName evidence="4">CBS domain-containing protein</fullName>
    </submittedName>
</protein>
<dbReference type="GO" id="GO:0015095">
    <property type="term" value="F:magnesium ion transmembrane transporter activity"/>
    <property type="evidence" value="ECO:0007669"/>
    <property type="project" value="InterPro"/>
</dbReference>
<dbReference type="SUPFAM" id="SSF158791">
    <property type="entry name" value="MgtE N-terminal domain-like"/>
    <property type="match status" value="1"/>
</dbReference>
<dbReference type="Pfam" id="PF26205">
    <property type="entry name" value="SH3_actinomycetes"/>
    <property type="match status" value="1"/>
</dbReference>
<dbReference type="PROSITE" id="PS51371">
    <property type="entry name" value="CBS"/>
    <property type="match status" value="1"/>
</dbReference>
<evidence type="ECO:0000256" key="2">
    <source>
        <dbReference type="SAM" id="MobiDB-lite"/>
    </source>
</evidence>
<dbReference type="Pfam" id="PF03448">
    <property type="entry name" value="MgtE_N"/>
    <property type="match status" value="1"/>
</dbReference>
<dbReference type="InterPro" id="IPR011033">
    <property type="entry name" value="PRC_barrel-like_sf"/>
</dbReference>
<gene>
    <name evidence="4" type="ORF">DQ384_38875</name>
</gene>
<evidence type="ECO:0000259" key="3">
    <source>
        <dbReference type="PROSITE" id="PS51371"/>
    </source>
</evidence>
<evidence type="ECO:0000256" key="1">
    <source>
        <dbReference type="PROSITE-ProRule" id="PRU00703"/>
    </source>
</evidence>
<reference evidence="4 5" key="1">
    <citation type="submission" date="2018-06" db="EMBL/GenBank/DDBJ databases">
        <title>Sphaerisporangium craniellae sp. nov., isolated from a marine sponge in the South China Sea.</title>
        <authorList>
            <person name="Li L."/>
        </authorList>
    </citation>
    <scope>NUCLEOTIDE SEQUENCE [LARGE SCALE GENOMIC DNA]</scope>
    <source>
        <strain evidence="4 5">CCTCC AA 208026</strain>
    </source>
</reference>
<dbReference type="InterPro" id="IPR027275">
    <property type="entry name" value="PRC-brl_dom"/>
</dbReference>
<dbReference type="SUPFAM" id="SSF50346">
    <property type="entry name" value="PRC-barrel domain"/>
    <property type="match status" value="1"/>
</dbReference>
<dbReference type="Gene3D" id="1.25.60.10">
    <property type="entry name" value="MgtE N-terminal domain-like"/>
    <property type="match status" value="1"/>
</dbReference>
<dbReference type="InterPro" id="IPR000644">
    <property type="entry name" value="CBS_dom"/>
</dbReference>
<dbReference type="AlphaFoldDB" id="A0A367EM38"/>
<evidence type="ECO:0000313" key="4">
    <source>
        <dbReference type="EMBL" id="RCG18665.1"/>
    </source>
</evidence>
<dbReference type="InterPro" id="IPR046342">
    <property type="entry name" value="CBS_dom_sf"/>
</dbReference>
<proteinExistence type="predicted"/>
<comment type="caution">
    <text evidence="4">The sequence shown here is derived from an EMBL/GenBank/DDBJ whole genome shotgun (WGS) entry which is preliminary data.</text>
</comment>
<evidence type="ECO:0000313" key="5">
    <source>
        <dbReference type="Proteomes" id="UP000253094"/>
    </source>
</evidence>
<dbReference type="InterPro" id="IPR006669">
    <property type="entry name" value="MgtE_transporter"/>
</dbReference>
<dbReference type="EMBL" id="QOIL01000036">
    <property type="protein sequence ID" value="RCG18665.1"/>
    <property type="molecule type" value="Genomic_DNA"/>
</dbReference>
<dbReference type="Pfam" id="PF05239">
    <property type="entry name" value="PRC"/>
    <property type="match status" value="1"/>
</dbReference>
<dbReference type="InterPro" id="IPR038076">
    <property type="entry name" value="MgtE_N_sf"/>
</dbReference>
<sequence length="451" mass="48652">MPRPVERAFTGARRGTSPLTSYAAVVRIFVARLAGTPVFDPAGDKVGRIRDVVVALRPNDPPRVHGLVVEVQPRRRVFLPITRIRSIEADAVIFTGAINLRRFEKHTTESLVIGELLDLAVEVNGERATVLDLAMEQAKGGEWLVTKVAVLRGAGRGLRRRRGETLIVDWADVAGVGAVQTDQGAAGLLAAFEETRPADLANALRHLPDKRRAEVAAALDDERLADVLEELPERDQIGILSRLDAERASDVLAAMDPDDAADLLQDLPPAQAEALIARMEPREAAPVLRLLPYEENTAGGMMTSRPIVLPPHATVAEALAEIRRQDITPAVAAQVYVARPPVETPTGKYLGVAHFQRLLREPPSSLLGAAIDNSVDPIRPDLPLREVTSYLAIYNLVAVAVVDELGRLVGAVTVDDVLDHLLPADWRERDEHATGAPPIDAAGRPEVSGGA</sequence>
<name>A0A367EM38_9ACTN</name>
<dbReference type="GO" id="GO:0016020">
    <property type="term" value="C:membrane"/>
    <property type="evidence" value="ECO:0007669"/>
    <property type="project" value="InterPro"/>
</dbReference>
<dbReference type="InterPro" id="IPR006668">
    <property type="entry name" value="Mg_transptr_MgtE_intracell_dom"/>
</dbReference>
<dbReference type="CDD" id="cd04606">
    <property type="entry name" value="CBS_pair_Mg_transporter"/>
    <property type="match status" value="1"/>
</dbReference>
<dbReference type="SUPFAM" id="SSF54631">
    <property type="entry name" value="CBS-domain pair"/>
    <property type="match status" value="1"/>
</dbReference>
<keyword evidence="5" id="KW-1185">Reference proteome</keyword>
<feature type="domain" description="CBS" evidence="3">
    <location>
        <begin position="371"/>
        <end position="431"/>
    </location>
</feature>
<keyword evidence="1" id="KW-0129">CBS domain</keyword>
<dbReference type="PANTHER" id="PTHR43773:SF1">
    <property type="entry name" value="MAGNESIUM TRANSPORTER MGTE"/>
    <property type="match status" value="1"/>
</dbReference>
<organism evidence="4 5">
    <name type="scientific">Sphaerisporangium album</name>
    <dbReference type="NCBI Taxonomy" id="509200"/>
    <lineage>
        <taxon>Bacteria</taxon>
        <taxon>Bacillati</taxon>
        <taxon>Actinomycetota</taxon>
        <taxon>Actinomycetes</taxon>
        <taxon>Streptosporangiales</taxon>
        <taxon>Streptosporangiaceae</taxon>
        <taxon>Sphaerisporangium</taxon>
    </lineage>
</organism>